<feature type="transmembrane region" description="Helical" evidence="1">
    <location>
        <begin position="163"/>
        <end position="180"/>
    </location>
</feature>
<feature type="transmembrane region" description="Helical" evidence="1">
    <location>
        <begin position="7"/>
        <end position="28"/>
    </location>
</feature>
<dbReference type="AlphaFoldDB" id="A0A0G0WW28"/>
<feature type="transmembrane region" description="Helical" evidence="1">
    <location>
        <begin position="34"/>
        <end position="59"/>
    </location>
</feature>
<dbReference type="EMBL" id="LCBS01000023">
    <property type="protein sequence ID" value="KKS16357.1"/>
    <property type="molecule type" value="Genomic_DNA"/>
</dbReference>
<protein>
    <submittedName>
        <fullName evidence="2">Uncharacterized protein</fullName>
    </submittedName>
</protein>
<keyword evidence="1" id="KW-0472">Membrane</keyword>
<sequence length="181" mass="20677">MIKRLFAIYKTPLLLSITLMIAIVAIKVPREPLVYTYVILGSLLGTFVLDIDYVIYAFFLEPDADFSRTLSTFLKHGDLFNALAYIQYHKDEVREKTLNSAVFQIVLAGISLYVVYSDTGFFTRALILSALLNSLYRFSEHYFTHTTDEWFWALKNKPSQKSSAIYGAVLFALFLVCVSII</sequence>
<reference evidence="2 3" key="1">
    <citation type="journal article" date="2015" name="Nature">
        <title>rRNA introns, odd ribosomes, and small enigmatic genomes across a large radiation of phyla.</title>
        <authorList>
            <person name="Brown C.T."/>
            <person name="Hug L.A."/>
            <person name="Thomas B.C."/>
            <person name="Sharon I."/>
            <person name="Castelle C.J."/>
            <person name="Singh A."/>
            <person name="Wilkins M.J."/>
            <person name="Williams K.H."/>
            <person name="Banfield J.F."/>
        </authorList>
    </citation>
    <scope>NUCLEOTIDE SEQUENCE [LARGE SCALE GENOMIC DNA]</scope>
</reference>
<comment type="caution">
    <text evidence="2">The sequence shown here is derived from an EMBL/GenBank/DDBJ whole genome shotgun (WGS) entry which is preliminary data.</text>
</comment>
<dbReference type="Proteomes" id="UP000034163">
    <property type="component" value="Unassembled WGS sequence"/>
</dbReference>
<organism evidence="2 3">
    <name type="scientific">candidate division WWE3 bacterium GW2011_GWB1_41_6</name>
    <dbReference type="NCBI Taxonomy" id="1619112"/>
    <lineage>
        <taxon>Bacteria</taxon>
        <taxon>Katanobacteria</taxon>
    </lineage>
</organism>
<feature type="transmembrane region" description="Helical" evidence="1">
    <location>
        <begin position="97"/>
        <end position="116"/>
    </location>
</feature>
<keyword evidence="1" id="KW-0812">Transmembrane</keyword>
<gene>
    <name evidence="2" type="ORF">UU72_C0023G0012</name>
</gene>
<evidence type="ECO:0000313" key="2">
    <source>
        <dbReference type="EMBL" id="KKS16357.1"/>
    </source>
</evidence>
<accession>A0A0G0WW28</accession>
<name>A0A0G0WW28_UNCKA</name>
<evidence type="ECO:0000256" key="1">
    <source>
        <dbReference type="SAM" id="Phobius"/>
    </source>
</evidence>
<proteinExistence type="predicted"/>
<evidence type="ECO:0000313" key="3">
    <source>
        <dbReference type="Proteomes" id="UP000034163"/>
    </source>
</evidence>
<keyword evidence="1" id="KW-1133">Transmembrane helix</keyword>